<gene>
    <name evidence="1" type="ORF">CI238_05598</name>
</gene>
<reference evidence="1 2" key="1">
    <citation type="submission" date="2015-06" db="EMBL/GenBank/DDBJ databases">
        <title>Survival trade-offs in plant roots during colonization by closely related pathogenic and mutualistic fungi.</title>
        <authorList>
            <person name="Hacquard S."/>
            <person name="Kracher B."/>
            <person name="Hiruma K."/>
            <person name="Weinman A."/>
            <person name="Muench P."/>
            <person name="Garrido Oter R."/>
            <person name="Ver Loren van Themaat E."/>
            <person name="Dallerey J.-F."/>
            <person name="Damm U."/>
            <person name="Henrissat B."/>
            <person name="Lespinet O."/>
            <person name="Thon M."/>
            <person name="Kemen E."/>
            <person name="McHardy A.C."/>
            <person name="Schulze-Lefert P."/>
            <person name="O'Connell R.J."/>
        </authorList>
    </citation>
    <scope>NUCLEOTIDE SEQUENCE [LARGE SCALE GENOMIC DNA]</scope>
    <source>
        <strain evidence="1 2">MAFF 238704</strain>
    </source>
</reference>
<organism evidence="1 2">
    <name type="scientific">Colletotrichum incanum</name>
    <name type="common">Soybean anthracnose fungus</name>
    <dbReference type="NCBI Taxonomy" id="1573173"/>
    <lineage>
        <taxon>Eukaryota</taxon>
        <taxon>Fungi</taxon>
        <taxon>Dikarya</taxon>
        <taxon>Ascomycota</taxon>
        <taxon>Pezizomycotina</taxon>
        <taxon>Sordariomycetes</taxon>
        <taxon>Hypocreomycetidae</taxon>
        <taxon>Glomerellales</taxon>
        <taxon>Glomerellaceae</taxon>
        <taxon>Colletotrichum</taxon>
        <taxon>Colletotrichum spaethianum species complex</taxon>
    </lineage>
</organism>
<protein>
    <submittedName>
        <fullName evidence="1">Uncharacterized protein</fullName>
    </submittedName>
</protein>
<sequence>LLSWVSNLYRATSSCHQVVKTTPYSSYRYEIPFCPLITDTSLVFLSKLGFSLGGFGSSLRLSSARPVSLHHQMRIIRFRKRTVIDRRLDIPLPDRKRKRLARLAALLSSLAPLQGQRRRLVGRPSVLLQPQVCKVTRRLCRGVLPRRPILAEQLNLDIRDSSALPCGRLVELDLDVKRPPLTILGTPLLRLLTVDNVEI</sequence>
<dbReference type="Proteomes" id="UP000076584">
    <property type="component" value="Unassembled WGS sequence"/>
</dbReference>
<proteinExistence type="predicted"/>
<accession>A0A161VY35</accession>
<keyword evidence="2" id="KW-1185">Reference proteome</keyword>
<name>A0A161VY35_COLIC</name>
<dbReference type="AlphaFoldDB" id="A0A161VY35"/>
<evidence type="ECO:0000313" key="1">
    <source>
        <dbReference type="EMBL" id="KZL87730.1"/>
    </source>
</evidence>
<evidence type="ECO:0000313" key="2">
    <source>
        <dbReference type="Proteomes" id="UP000076584"/>
    </source>
</evidence>
<comment type="caution">
    <text evidence="1">The sequence shown here is derived from an EMBL/GenBank/DDBJ whole genome shotgun (WGS) entry which is preliminary data.</text>
</comment>
<feature type="non-terminal residue" evidence="1">
    <location>
        <position position="1"/>
    </location>
</feature>
<dbReference type="EMBL" id="LFIW01000193">
    <property type="protein sequence ID" value="KZL87730.1"/>
    <property type="molecule type" value="Genomic_DNA"/>
</dbReference>